<evidence type="ECO:0008006" key="7">
    <source>
        <dbReference type="Google" id="ProtNLM"/>
    </source>
</evidence>
<dbReference type="InterPro" id="IPR052793">
    <property type="entry name" value="EJC-associated_protein"/>
</dbReference>
<dbReference type="PROSITE" id="PS50102">
    <property type="entry name" value="RRM"/>
    <property type="match status" value="1"/>
</dbReference>
<accession>A0A818IVK1</accession>
<dbReference type="InterPro" id="IPR034257">
    <property type="entry name" value="Acinus_RRM"/>
</dbReference>
<feature type="compositionally biased region" description="Polar residues" evidence="2">
    <location>
        <begin position="832"/>
        <end position="846"/>
    </location>
</feature>
<sequence>MAEAQLTNQLTRIDSMTNVELRAELKRRGCPTSGNKKDLVAKLRVALQKEYEQAGISSPIKNQANFDGRNDNLSGLQQSPVGRISGNRPSLDTSTTSSNTYMTPHSGSPIVYSEHVHSGEVPLTYTNLQIHDQTSGQYPSVYNLKMQQNIHQAPAPMIPVPQQLTISSAERSQMYDQSILHNEQREQEISYMQTRQKRTSADNSIDTSMSSSTIPQTTPERRTRTRSKKVSVDSQQIEIPQQLPPMENIPTEVLRVENVPIEVSPMETVPIEVPPMETIPIEVPRVANVPIEVPPMEIIPTEVIHPTPIQPTINYEQVVNNTSSTNDNIGNNIEVNPIVSKNSEEENKDRENIREEREDSRSPSVGSSSAKSESVIKEIPLSGERHRLSRSKSPKSRWHHSPSPQEQMHQPATIEEEPNSVITPTNDDNNTTNEHDEKSSIAVPTITEETNNFSANEKNQDNQDTQTKDESSAFGNQQPETAAPQQQLKPSRSQTSTLSSSSSSLMKGLNRSTINNRVNLSSDVLKTLIPNISLAPESIINDELEASMNEQDHGDDIEHSPNQSVLETSIATGFRLSDSMTIGELADQKQQPPESIINDELEASMNEQDHGDDIEHSPNQSVLETSVATGFRLSDSMTIGELADQKQQRNRTVVIDVAVDSSSLNDDLIGNNVDSRKKTQTPAPPMRIASFESKTLLDGKTNALMIDEPVRVKDATATLEPLSRILYIRGLTRPFTLPLLKELLSRYGKLVDGEFWLDKIKSQCFVIYNTLEEAQNAREGLDGCRWPSTNPKTLSVRFGRQDEFEFSKTHDLPPDQMSIDAMDITNSRLVQEKPTSINKNSGSARRSASPIDETKANKKLRTTGNTDMREWDLPKFQEDKEKSPKERNVIEEPKVTVNEPPAKGLDDYFRKTKAKPPIYWLPLTEEQIVERALQQQQRNAARDEEQKKRELEESARTSNNSKDSKPRTNNNDNKSSNRTYRRSPSPREKRRRVSLSPSSRPRDNKRH</sequence>
<feature type="compositionally biased region" description="Low complexity" evidence="2">
    <location>
        <begin position="491"/>
        <end position="505"/>
    </location>
</feature>
<name>A0A818IVK1_9BILA</name>
<keyword evidence="1" id="KW-0694">RNA-binding</keyword>
<proteinExistence type="predicted"/>
<evidence type="ECO:0000259" key="4">
    <source>
        <dbReference type="PROSITE" id="PS50800"/>
    </source>
</evidence>
<feature type="region of interest" description="Disordered" evidence="2">
    <location>
        <begin position="323"/>
        <end position="510"/>
    </location>
</feature>
<feature type="region of interest" description="Disordered" evidence="2">
    <location>
        <begin position="832"/>
        <end position="908"/>
    </location>
</feature>
<dbReference type="Pfam" id="PF16294">
    <property type="entry name" value="RSB_motif"/>
    <property type="match status" value="1"/>
</dbReference>
<dbReference type="EMBL" id="CAJNYT010003124">
    <property type="protein sequence ID" value="CAF3529187.1"/>
    <property type="molecule type" value="Genomic_DNA"/>
</dbReference>
<protein>
    <recommendedName>
        <fullName evidence="7">SAP domain-containing protein</fullName>
    </recommendedName>
</protein>
<dbReference type="SMART" id="SM00513">
    <property type="entry name" value="SAP"/>
    <property type="match status" value="1"/>
</dbReference>
<feature type="region of interest" description="Disordered" evidence="2">
    <location>
        <begin position="934"/>
        <end position="1007"/>
    </location>
</feature>
<dbReference type="GO" id="GO:0061574">
    <property type="term" value="C:ASAP complex"/>
    <property type="evidence" value="ECO:0007669"/>
    <property type="project" value="TreeGrafter"/>
</dbReference>
<dbReference type="GO" id="GO:0071011">
    <property type="term" value="C:precatalytic spliceosome"/>
    <property type="evidence" value="ECO:0007669"/>
    <property type="project" value="TreeGrafter"/>
</dbReference>
<dbReference type="InterPro" id="IPR036361">
    <property type="entry name" value="SAP_dom_sf"/>
</dbReference>
<feature type="compositionally biased region" description="Basic and acidic residues" evidence="2">
    <location>
        <begin position="867"/>
        <end position="894"/>
    </location>
</feature>
<feature type="compositionally biased region" description="Basic residues" evidence="2">
    <location>
        <begin position="387"/>
        <end position="400"/>
    </location>
</feature>
<feature type="domain" description="SAP" evidence="4">
    <location>
        <begin position="13"/>
        <end position="47"/>
    </location>
</feature>
<dbReference type="GO" id="GO:0008380">
    <property type="term" value="P:RNA splicing"/>
    <property type="evidence" value="ECO:0007669"/>
    <property type="project" value="TreeGrafter"/>
</dbReference>
<feature type="compositionally biased region" description="Basic and acidic residues" evidence="2">
    <location>
        <begin position="940"/>
        <end position="955"/>
    </location>
</feature>
<feature type="region of interest" description="Disordered" evidence="2">
    <location>
        <begin position="195"/>
        <end position="236"/>
    </location>
</feature>
<feature type="compositionally biased region" description="Polar residues" evidence="2">
    <location>
        <begin position="60"/>
        <end position="80"/>
    </location>
</feature>
<dbReference type="SUPFAM" id="SSF54928">
    <property type="entry name" value="RNA-binding domain, RBD"/>
    <property type="match status" value="1"/>
</dbReference>
<evidence type="ECO:0000313" key="5">
    <source>
        <dbReference type="EMBL" id="CAF3529187.1"/>
    </source>
</evidence>
<feature type="compositionally biased region" description="Low complexity" evidence="2">
    <location>
        <begin position="423"/>
        <end position="432"/>
    </location>
</feature>
<dbReference type="Gene3D" id="3.30.70.330">
    <property type="match status" value="1"/>
</dbReference>
<dbReference type="Proteomes" id="UP000663872">
    <property type="component" value="Unassembled WGS sequence"/>
</dbReference>
<feature type="compositionally biased region" description="Polar residues" evidence="2">
    <location>
        <begin position="473"/>
        <end position="490"/>
    </location>
</feature>
<evidence type="ECO:0000256" key="1">
    <source>
        <dbReference type="PROSITE-ProRule" id="PRU00176"/>
    </source>
</evidence>
<feature type="domain" description="RRM" evidence="3">
    <location>
        <begin position="724"/>
        <end position="801"/>
    </location>
</feature>
<dbReference type="CDD" id="cd12432">
    <property type="entry name" value="RRM_ACINU"/>
    <property type="match status" value="1"/>
</dbReference>
<evidence type="ECO:0000256" key="2">
    <source>
        <dbReference type="SAM" id="MobiDB-lite"/>
    </source>
</evidence>
<evidence type="ECO:0000313" key="6">
    <source>
        <dbReference type="Proteomes" id="UP000663872"/>
    </source>
</evidence>
<dbReference type="Gene3D" id="1.10.720.30">
    <property type="entry name" value="SAP domain"/>
    <property type="match status" value="1"/>
</dbReference>
<dbReference type="InterPro" id="IPR035979">
    <property type="entry name" value="RBD_domain_sf"/>
</dbReference>
<feature type="compositionally biased region" description="Polar residues" evidence="2">
    <location>
        <begin position="323"/>
        <end position="334"/>
    </location>
</feature>
<feature type="region of interest" description="Disordered" evidence="2">
    <location>
        <begin position="60"/>
        <end position="108"/>
    </location>
</feature>
<feature type="compositionally biased region" description="Polar residues" evidence="2">
    <location>
        <begin position="201"/>
        <end position="216"/>
    </location>
</feature>
<dbReference type="InterPro" id="IPR012677">
    <property type="entry name" value="Nucleotide-bd_a/b_plait_sf"/>
</dbReference>
<dbReference type="PANTHER" id="PTHR46589">
    <property type="entry name" value="APOPTOTIC CHROMATIN CONDENSATION INDUCER IN THE NUCLEUS"/>
    <property type="match status" value="1"/>
</dbReference>
<feature type="compositionally biased region" description="Basic and acidic residues" evidence="2">
    <location>
        <begin position="458"/>
        <end position="471"/>
    </location>
</feature>
<feature type="compositionally biased region" description="Basic and acidic residues" evidence="2">
    <location>
        <begin position="342"/>
        <end position="361"/>
    </location>
</feature>
<gene>
    <name evidence="5" type="ORF">GRG538_LOCUS19171</name>
</gene>
<dbReference type="SUPFAM" id="SSF68906">
    <property type="entry name" value="SAP domain"/>
    <property type="match status" value="1"/>
</dbReference>
<dbReference type="PANTHER" id="PTHR46589:SF1">
    <property type="entry name" value="APOPTOTIC CHROMATIN CONDENSATION INDUCER IN THE NUCLEUS"/>
    <property type="match status" value="1"/>
</dbReference>
<organism evidence="5 6">
    <name type="scientific">Rotaria socialis</name>
    <dbReference type="NCBI Taxonomy" id="392032"/>
    <lineage>
        <taxon>Eukaryota</taxon>
        <taxon>Metazoa</taxon>
        <taxon>Spiralia</taxon>
        <taxon>Gnathifera</taxon>
        <taxon>Rotifera</taxon>
        <taxon>Eurotatoria</taxon>
        <taxon>Bdelloidea</taxon>
        <taxon>Philodinida</taxon>
        <taxon>Philodinidae</taxon>
        <taxon>Rotaria</taxon>
    </lineage>
</organism>
<dbReference type="PROSITE" id="PS50800">
    <property type="entry name" value="SAP"/>
    <property type="match status" value="1"/>
</dbReference>
<comment type="caution">
    <text evidence="5">The sequence shown here is derived from an EMBL/GenBank/DDBJ whole genome shotgun (WGS) entry which is preliminary data.</text>
</comment>
<feature type="compositionally biased region" description="Polar residues" evidence="2">
    <location>
        <begin position="447"/>
        <end position="457"/>
    </location>
</feature>
<dbReference type="InterPro" id="IPR032552">
    <property type="entry name" value="RSB_motif"/>
</dbReference>
<dbReference type="InterPro" id="IPR003034">
    <property type="entry name" value="SAP_dom"/>
</dbReference>
<dbReference type="Pfam" id="PF00076">
    <property type="entry name" value="RRM_1"/>
    <property type="match status" value="1"/>
</dbReference>
<feature type="compositionally biased region" description="Polar residues" evidence="2">
    <location>
        <begin position="956"/>
        <end position="978"/>
    </location>
</feature>
<dbReference type="AlphaFoldDB" id="A0A818IVK1"/>
<feature type="compositionally biased region" description="Low complexity" evidence="2">
    <location>
        <begin position="362"/>
        <end position="373"/>
    </location>
</feature>
<dbReference type="InterPro" id="IPR000504">
    <property type="entry name" value="RRM_dom"/>
</dbReference>
<reference evidence="5" key="1">
    <citation type="submission" date="2021-02" db="EMBL/GenBank/DDBJ databases">
        <authorList>
            <person name="Nowell W R."/>
        </authorList>
    </citation>
    <scope>NUCLEOTIDE SEQUENCE</scope>
</reference>
<dbReference type="SMART" id="SM00360">
    <property type="entry name" value="RRM"/>
    <property type="match status" value="1"/>
</dbReference>
<dbReference type="GO" id="GO:0003723">
    <property type="term" value="F:RNA binding"/>
    <property type="evidence" value="ECO:0007669"/>
    <property type="project" value="UniProtKB-UniRule"/>
</dbReference>
<dbReference type="Pfam" id="PF02037">
    <property type="entry name" value="SAP"/>
    <property type="match status" value="1"/>
</dbReference>
<feature type="compositionally biased region" description="Polar residues" evidence="2">
    <location>
        <begin position="87"/>
        <end position="106"/>
    </location>
</feature>
<evidence type="ECO:0000259" key="3">
    <source>
        <dbReference type="PROSITE" id="PS50102"/>
    </source>
</evidence>